<reference evidence="2 3" key="1">
    <citation type="submission" date="2013-07" db="EMBL/GenBank/DDBJ databases">
        <authorList>
            <person name="Stoco P.H."/>
            <person name="Wagner G."/>
            <person name="Gerber A."/>
            <person name="Zaha A."/>
            <person name="Thompson C."/>
            <person name="Bartholomeu D.C."/>
            <person name="Luckemeyer D.D."/>
            <person name="Bahia D."/>
            <person name="Loreto E."/>
            <person name="Prestes E.B."/>
            <person name="Lima F.M."/>
            <person name="Rodrigues-Luiz G."/>
            <person name="Vallejo G.A."/>
            <person name="Filho J.F."/>
            <person name="Monteiro K.M."/>
            <person name="Tyler K.M."/>
            <person name="de Almeida L.G."/>
            <person name="Ortiz M.F."/>
            <person name="Siervo M.A."/>
            <person name="de Moraes M.H."/>
            <person name="Cunha O.L."/>
            <person name="Mendonca-Neto R."/>
            <person name="Silva R."/>
            <person name="Teixeira S.M."/>
            <person name="Murta S.M."/>
            <person name="Sincero T.C."/>
            <person name="Mendes T.A."/>
            <person name="Urmenyi T.P."/>
            <person name="Silva V.G."/>
            <person name="da Rocha W.D."/>
            <person name="Andersson B."/>
            <person name="Romanha A.J."/>
            <person name="Steindel M."/>
            <person name="de Vasconcelos A.T."/>
            <person name="Grisard E.C."/>
        </authorList>
    </citation>
    <scope>NUCLEOTIDE SEQUENCE [LARGE SCALE GENOMIC DNA]</scope>
    <source>
        <strain evidence="2 3">SC58</strain>
    </source>
</reference>
<dbReference type="VEuPathDB" id="TriTrypDB:TRSC58_05059"/>
<evidence type="ECO:0000259" key="1">
    <source>
        <dbReference type="Pfam" id="PF13878"/>
    </source>
</evidence>
<comment type="caution">
    <text evidence="2">The sequence shown here is derived from an EMBL/GenBank/DDBJ whole genome shotgun (WGS) entry which is preliminary data.</text>
</comment>
<dbReference type="AlphaFoldDB" id="A0A061IZG0"/>
<dbReference type="InterPro" id="IPR028005">
    <property type="entry name" value="AcTrfase_ESCO_Znf_dom"/>
</dbReference>
<keyword evidence="3" id="KW-1185">Reference proteome</keyword>
<sequence>MKRQRSLFDFFPKRRVTALAAVVAAAAPAAPEAENDEIDEPPPLASARSKIATPQAVSGACGRVAVSPTDAIESVDNSATNVFHTSLCCLDTPRRTQAAVQTFLDFGQNNAGGTMKCSLCGMVFNFTVTEDIRIHERCCTALFSGKSGASKKGKQRADGLEAWLASAQLGKALEGLLQPKRRGQAVRESLRKCTNGEFCTRVQESSHKELVLYVFDGSKQDCVKDVVFRRLVEALEFSEVMLCAAAYFLVAVVHCHTGRLLCAVAGKLSTREQDPVLILGKSECCTVTRCHTRSCVTFCDVPYVWCQRDAVLEATIADWWHPDTVAALQPTRVAIQDFFQCTKQQEKNQQRLHVLVDTALRCAVTTLGRHVSYGRTLCPRSEFSYDCNTLSSDVLGRVEVVTACINAEAPLYTHTDGHDAFGDSDAELSVVSYGE</sequence>
<organism evidence="2 3">
    <name type="scientific">Trypanosoma rangeli SC58</name>
    <dbReference type="NCBI Taxonomy" id="429131"/>
    <lineage>
        <taxon>Eukaryota</taxon>
        <taxon>Discoba</taxon>
        <taxon>Euglenozoa</taxon>
        <taxon>Kinetoplastea</taxon>
        <taxon>Metakinetoplastina</taxon>
        <taxon>Trypanosomatida</taxon>
        <taxon>Trypanosomatidae</taxon>
        <taxon>Trypanosoma</taxon>
        <taxon>Herpetosoma</taxon>
    </lineage>
</organism>
<accession>A0A061IZG0</accession>
<dbReference type="Proteomes" id="UP000031737">
    <property type="component" value="Unassembled WGS sequence"/>
</dbReference>
<gene>
    <name evidence="2" type="ORF">TRSC58_05059</name>
</gene>
<protein>
    <recommendedName>
        <fullName evidence="1">N-acetyltransferase ESCO zinc-finger domain-containing protein</fullName>
    </recommendedName>
</protein>
<evidence type="ECO:0000313" key="3">
    <source>
        <dbReference type="Proteomes" id="UP000031737"/>
    </source>
</evidence>
<evidence type="ECO:0000313" key="2">
    <source>
        <dbReference type="EMBL" id="ESL07256.1"/>
    </source>
</evidence>
<dbReference type="EMBL" id="AUPL01005059">
    <property type="protein sequence ID" value="ESL07256.1"/>
    <property type="molecule type" value="Genomic_DNA"/>
</dbReference>
<dbReference type="OrthoDB" id="247019at2759"/>
<feature type="domain" description="N-acetyltransferase ESCO zinc-finger" evidence="1">
    <location>
        <begin position="101"/>
        <end position="140"/>
    </location>
</feature>
<dbReference type="Pfam" id="PF13878">
    <property type="entry name" value="zf-C2H2_3"/>
    <property type="match status" value="1"/>
</dbReference>
<name>A0A061IZG0_TRYRA</name>
<proteinExistence type="predicted"/>